<keyword evidence="1 5" id="KW-0245">EGF-like domain</keyword>
<dbReference type="Gene3D" id="2.60.120.200">
    <property type="match status" value="1"/>
</dbReference>
<evidence type="ECO:0000313" key="9">
    <source>
        <dbReference type="EnsemblProtists" id="EKX40454"/>
    </source>
</evidence>
<dbReference type="OrthoDB" id="4405280at2759"/>
<dbReference type="NCBIfam" id="TIGR02232">
    <property type="entry name" value="myxo_disulf_rpt"/>
    <property type="match status" value="1"/>
</dbReference>
<comment type="caution">
    <text evidence="5">Lacks conserved residue(s) required for the propagation of feature annotation.</text>
</comment>
<evidence type="ECO:0000313" key="8">
    <source>
        <dbReference type="EMBL" id="EKX40454.1"/>
    </source>
</evidence>
<evidence type="ECO:0000256" key="2">
    <source>
        <dbReference type="ARBA" id="ARBA00022729"/>
    </source>
</evidence>
<name>L1IX41_GUITC</name>
<dbReference type="Pfam" id="PF07699">
    <property type="entry name" value="Ephrin_rec_like"/>
    <property type="match status" value="1"/>
</dbReference>
<evidence type="ECO:0000256" key="6">
    <source>
        <dbReference type="SAM" id="SignalP"/>
    </source>
</evidence>
<evidence type="ECO:0000256" key="5">
    <source>
        <dbReference type="PROSITE-ProRule" id="PRU00076"/>
    </source>
</evidence>
<dbReference type="AlphaFoldDB" id="L1IX41"/>
<dbReference type="SUPFAM" id="SSF57184">
    <property type="entry name" value="Growth factor receptor domain"/>
    <property type="match status" value="1"/>
</dbReference>
<dbReference type="PaxDb" id="55529-EKX40454"/>
<evidence type="ECO:0000313" key="10">
    <source>
        <dbReference type="Proteomes" id="UP000011087"/>
    </source>
</evidence>
<gene>
    <name evidence="8" type="ORF">GUITHDRAFT_113482</name>
</gene>
<dbReference type="EMBL" id="JH993031">
    <property type="protein sequence ID" value="EKX40454.1"/>
    <property type="molecule type" value="Genomic_DNA"/>
</dbReference>
<dbReference type="Pfam" id="PF12947">
    <property type="entry name" value="EGF_3"/>
    <property type="match status" value="1"/>
</dbReference>
<sequence>MTILHRLLLLFLLSNSIHADINTQLLENGPNRIVDIQGNPVIPSSPAPWWFNGGIVAPPAFDVSEGTFLDKVEVKIFCATNDAVILYTVEPYQAQGGGPQLEGSQLLGSVYDGRPVVITRTSVVKAIAVHLYALDSSVSQTGVIYIRVKPPTFTITRGGAEGSAIVTVLASSAEPSAEPYISVAFDNDLPLPEHPTGIRQLNVTLLKSAVVRAIAFQNGLLPSDVASSGLISVQGMQAAGGSGFVLAGCWDVGAASSFYGNYTRPRRQDASCNEQFPTMIEPALVRECGGGLGPLMLVGPSCKGGEWDVDPSGVSPCDLLPLVYHATDGYQGRALKPLRVMPNCSTSGQPRLTDFVEENRGLMGMRFDGSMNTMLLLFQNVDELVQAQLLPSGAMTLELEVVFDPVRMERNSSYALMAVKQSTGNFAGANEEYSKGWALTYHTFANQTVDEVTLSFSIALEANLGQSDLPSMQVLEYSFLPQQVLPPTWTHLLVLYDLHSLQLFVNGSLVAQSQACAVPLDPLRGCGRIQYPSFLDPRAHGPASFTVGGYQDGGMGIARSHEGLLGRVRLFSEALMGDVIRAAAQQMTLAGPVNPCSSGTFGVFAGMSPCSPCPPGTFNPLTGQESCPACPEGFFSEAAGATICSVCSVGKTSSPGAKSVTDCVEPDPCIHQVCDLRATCAQVPGSFTCTCLIGYLGDGFTCAPICGDGLKQPEEGCDDGNTDLGDGCSSHCTVEEGFVCSTGSTTSSLSSCVCIDDEEICCARQLTNCMAKQGRFDSRGINARGEDKPVAAGDTWVLAEASEDCNAACARILPGFYCIPHTGSSLLVSSFNVSLVQVLKQAGEERNATCERSYILDPLHLHFLQPSDLAALPMIDEFGTAGTRSFTTALPLAGDGLVCYALNPAISSARRLCQCMEPPSVCVSDCLAAQQECLANATKVVRRLYIKQRVEAARVEYFPCLNNPSWSYKLPQPPGILNDVFLTCDTISASFCAQQIGVGCDECPLSCGSCKTCYQDRKQFYYGVAPPPTVNLTLPEDLPRCPSSSIRSR</sequence>
<feature type="signal peptide" evidence="6">
    <location>
        <begin position="1"/>
        <end position="19"/>
    </location>
</feature>
<keyword evidence="10" id="KW-1185">Reference proteome</keyword>
<dbReference type="GeneID" id="19047019"/>
<dbReference type="PANTHER" id="PTHR24034:SF89">
    <property type="entry name" value="COMPLEMENT COMPONENT C1Q RECEPTOR"/>
    <property type="match status" value="1"/>
</dbReference>
<dbReference type="HOGENOM" id="CLU_291260_0_0_1"/>
<dbReference type="PANTHER" id="PTHR24034">
    <property type="entry name" value="EGF-LIKE DOMAIN-CONTAINING PROTEIN"/>
    <property type="match status" value="1"/>
</dbReference>
<dbReference type="InterPro" id="IPR000742">
    <property type="entry name" value="EGF"/>
</dbReference>
<dbReference type="InterPro" id="IPR013320">
    <property type="entry name" value="ConA-like_dom_sf"/>
</dbReference>
<dbReference type="SMART" id="SM01411">
    <property type="entry name" value="Ephrin_rec_like"/>
    <property type="match status" value="1"/>
</dbReference>
<dbReference type="InterPro" id="IPR011641">
    <property type="entry name" value="Tyr-kin_ephrin_A/B_rcpt-like"/>
</dbReference>
<dbReference type="Gene3D" id="2.10.50.10">
    <property type="entry name" value="Tumor Necrosis Factor Receptor, subunit A, domain 2"/>
    <property type="match status" value="1"/>
</dbReference>
<dbReference type="Proteomes" id="UP000011087">
    <property type="component" value="Unassembled WGS sequence"/>
</dbReference>
<feature type="chain" id="PRO_5008770553" description="EGF-like domain-containing protein" evidence="6">
    <location>
        <begin position="20"/>
        <end position="1049"/>
    </location>
</feature>
<evidence type="ECO:0000256" key="1">
    <source>
        <dbReference type="ARBA" id="ARBA00022536"/>
    </source>
</evidence>
<dbReference type="InterPro" id="IPR011936">
    <property type="entry name" value="Myxo_disulph_rpt"/>
</dbReference>
<keyword evidence="2 6" id="KW-0732">Signal</keyword>
<protein>
    <recommendedName>
        <fullName evidence="7">EGF-like domain-containing protein</fullName>
    </recommendedName>
</protein>
<dbReference type="InterPro" id="IPR050751">
    <property type="entry name" value="ECM_structural_protein"/>
</dbReference>
<feature type="domain" description="EGF-like" evidence="7">
    <location>
        <begin position="665"/>
        <end position="701"/>
    </location>
</feature>
<proteinExistence type="predicted"/>
<evidence type="ECO:0000256" key="4">
    <source>
        <dbReference type="ARBA" id="ARBA00023157"/>
    </source>
</evidence>
<accession>L1IX41</accession>
<evidence type="ECO:0000256" key="3">
    <source>
        <dbReference type="ARBA" id="ARBA00022737"/>
    </source>
</evidence>
<dbReference type="KEGG" id="gtt:GUITHDRAFT_113482"/>
<organism evidence="8">
    <name type="scientific">Guillardia theta (strain CCMP2712)</name>
    <name type="common">Cryptophyte</name>
    <dbReference type="NCBI Taxonomy" id="905079"/>
    <lineage>
        <taxon>Eukaryota</taxon>
        <taxon>Cryptophyceae</taxon>
        <taxon>Pyrenomonadales</taxon>
        <taxon>Geminigeraceae</taxon>
        <taxon>Guillardia</taxon>
    </lineage>
</organism>
<evidence type="ECO:0000259" key="7">
    <source>
        <dbReference type="PROSITE" id="PS50026"/>
    </source>
</evidence>
<reference evidence="10" key="2">
    <citation type="submission" date="2012-11" db="EMBL/GenBank/DDBJ databases">
        <authorList>
            <person name="Kuo A."/>
            <person name="Curtis B.A."/>
            <person name="Tanifuji G."/>
            <person name="Burki F."/>
            <person name="Gruber A."/>
            <person name="Irimia M."/>
            <person name="Maruyama S."/>
            <person name="Arias M.C."/>
            <person name="Ball S.G."/>
            <person name="Gile G.H."/>
            <person name="Hirakawa Y."/>
            <person name="Hopkins J.F."/>
            <person name="Rensing S.A."/>
            <person name="Schmutz J."/>
            <person name="Symeonidi A."/>
            <person name="Elias M."/>
            <person name="Eveleigh R.J."/>
            <person name="Herman E.K."/>
            <person name="Klute M.J."/>
            <person name="Nakayama T."/>
            <person name="Obornik M."/>
            <person name="Reyes-Prieto A."/>
            <person name="Armbrust E.V."/>
            <person name="Aves S.J."/>
            <person name="Beiko R.G."/>
            <person name="Coutinho P."/>
            <person name="Dacks J.B."/>
            <person name="Durnford D.G."/>
            <person name="Fast N.M."/>
            <person name="Green B.R."/>
            <person name="Grisdale C."/>
            <person name="Hempe F."/>
            <person name="Henrissat B."/>
            <person name="Hoppner M.P."/>
            <person name="Ishida K.-I."/>
            <person name="Kim E."/>
            <person name="Koreny L."/>
            <person name="Kroth P.G."/>
            <person name="Liu Y."/>
            <person name="Malik S.-B."/>
            <person name="Maier U.G."/>
            <person name="McRose D."/>
            <person name="Mock T."/>
            <person name="Neilson J.A."/>
            <person name="Onodera N.T."/>
            <person name="Poole A.M."/>
            <person name="Pritham E.J."/>
            <person name="Richards T.A."/>
            <person name="Rocap G."/>
            <person name="Roy S.W."/>
            <person name="Sarai C."/>
            <person name="Schaack S."/>
            <person name="Shirato S."/>
            <person name="Slamovits C.H."/>
            <person name="Spencer D.F."/>
            <person name="Suzuki S."/>
            <person name="Worden A.Z."/>
            <person name="Zauner S."/>
            <person name="Barry K."/>
            <person name="Bell C."/>
            <person name="Bharti A.K."/>
            <person name="Crow J.A."/>
            <person name="Grimwood J."/>
            <person name="Kramer R."/>
            <person name="Lindquist E."/>
            <person name="Lucas S."/>
            <person name="Salamov A."/>
            <person name="McFadden G.I."/>
            <person name="Lane C.E."/>
            <person name="Keeling P.J."/>
            <person name="Gray M.W."/>
            <person name="Grigoriev I.V."/>
            <person name="Archibald J.M."/>
        </authorList>
    </citation>
    <scope>NUCLEOTIDE SEQUENCE</scope>
    <source>
        <strain evidence="10">CCMP2712</strain>
    </source>
</reference>
<dbReference type="RefSeq" id="XP_005827434.1">
    <property type="nucleotide sequence ID" value="XM_005827377.1"/>
</dbReference>
<keyword evidence="4" id="KW-1015">Disulfide bond</keyword>
<dbReference type="STRING" id="905079.L1IX41"/>
<reference evidence="8 10" key="1">
    <citation type="journal article" date="2012" name="Nature">
        <title>Algal genomes reveal evolutionary mosaicism and the fate of nucleomorphs.</title>
        <authorList>
            <consortium name="DOE Joint Genome Institute"/>
            <person name="Curtis B.A."/>
            <person name="Tanifuji G."/>
            <person name="Burki F."/>
            <person name="Gruber A."/>
            <person name="Irimia M."/>
            <person name="Maruyama S."/>
            <person name="Arias M.C."/>
            <person name="Ball S.G."/>
            <person name="Gile G.H."/>
            <person name="Hirakawa Y."/>
            <person name="Hopkins J.F."/>
            <person name="Kuo A."/>
            <person name="Rensing S.A."/>
            <person name="Schmutz J."/>
            <person name="Symeonidi A."/>
            <person name="Elias M."/>
            <person name="Eveleigh R.J."/>
            <person name="Herman E.K."/>
            <person name="Klute M.J."/>
            <person name="Nakayama T."/>
            <person name="Obornik M."/>
            <person name="Reyes-Prieto A."/>
            <person name="Armbrust E.V."/>
            <person name="Aves S.J."/>
            <person name="Beiko R.G."/>
            <person name="Coutinho P."/>
            <person name="Dacks J.B."/>
            <person name="Durnford D.G."/>
            <person name="Fast N.M."/>
            <person name="Green B.R."/>
            <person name="Grisdale C.J."/>
            <person name="Hempel F."/>
            <person name="Henrissat B."/>
            <person name="Hoppner M.P."/>
            <person name="Ishida K."/>
            <person name="Kim E."/>
            <person name="Koreny L."/>
            <person name="Kroth P.G."/>
            <person name="Liu Y."/>
            <person name="Malik S.B."/>
            <person name="Maier U.G."/>
            <person name="McRose D."/>
            <person name="Mock T."/>
            <person name="Neilson J.A."/>
            <person name="Onodera N.T."/>
            <person name="Poole A.M."/>
            <person name="Pritham E.J."/>
            <person name="Richards T.A."/>
            <person name="Rocap G."/>
            <person name="Roy S.W."/>
            <person name="Sarai C."/>
            <person name="Schaack S."/>
            <person name="Shirato S."/>
            <person name="Slamovits C.H."/>
            <person name="Spencer D.F."/>
            <person name="Suzuki S."/>
            <person name="Worden A.Z."/>
            <person name="Zauner S."/>
            <person name="Barry K."/>
            <person name="Bell C."/>
            <person name="Bharti A.K."/>
            <person name="Crow J.A."/>
            <person name="Grimwood J."/>
            <person name="Kramer R."/>
            <person name="Lindquist E."/>
            <person name="Lucas S."/>
            <person name="Salamov A."/>
            <person name="McFadden G.I."/>
            <person name="Lane C.E."/>
            <person name="Keeling P.J."/>
            <person name="Gray M.W."/>
            <person name="Grigoriev I.V."/>
            <person name="Archibald J.M."/>
        </authorList>
    </citation>
    <scope>NUCLEOTIDE SEQUENCE</scope>
    <source>
        <strain evidence="8 10">CCMP2712</strain>
    </source>
</reference>
<dbReference type="InterPro" id="IPR024731">
    <property type="entry name" value="NELL2-like_EGF"/>
</dbReference>
<dbReference type="Gene3D" id="2.10.25.10">
    <property type="entry name" value="Laminin"/>
    <property type="match status" value="1"/>
</dbReference>
<dbReference type="InterPro" id="IPR009030">
    <property type="entry name" value="Growth_fac_rcpt_cys_sf"/>
</dbReference>
<reference evidence="9" key="3">
    <citation type="submission" date="2016-03" db="UniProtKB">
        <authorList>
            <consortium name="EnsemblProtists"/>
        </authorList>
    </citation>
    <scope>IDENTIFICATION</scope>
</reference>
<dbReference type="EnsemblProtists" id="EKX40454">
    <property type="protein sequence ID" value="EKX40454"/>
    <property type="gene ID" value="GUITHDRAFT_113482"/>
</dbReference>
<keyword evidence="3" id="KW-0677">Repeat</keyword>
<dbReference type="SUPFAM" id="SSF49899">
    <property type="entry name" value="Concanavalin A-like lectins/glucanases"/>
    <property type="match status" value="1"/>
</dbReference>
<dbReference type="PROSITE" id="PS50026">
    <property type="entry name" value="EGF_3"/>
    <property type="match status" value="1"/>
</dbReference>